<keyword evidence="1" id="KW-0812">Transmembrane</keyword>
<dbReference type="AlphaFoldDB" id="A0A7S2I4U3"/>
<protein>
    <recommendedName>
        <fullName evidence="2">PDZ domain-containing protein</fullName>
    </recommendedName>
</protein>
<sequence>MLRRPQGEERERLIAPTEPQTRTIELQTSLGFVGLTVADDEELEQVVVAHVHPSDLAARSGLRPGDSIVALNGEQVKGHVEAMQRIDAAAAEKEIIRITYMPTAVAEEQRAMVKQQGPKRDWRWIGVNVVVCLLFILYLRHTIHQANEEAHLQLPTITMDGARQMLTSTLHSVAKQAAWLASDNATLYHLEKSHPGPLISLLRHAYALDALFNATRGDLQRDKRLAALGLNTT</sequence>
<evidence type="ECO:0000256" key="1">
    <source>
        <dbReference type="SAM" id="Phobius"/>
    </source>
</evidence>
<organism evidence="3">
    <name type="scientific">Haptolina brevifila</name>
    <dbReference type="NCBI Taxonomy" id="156173"/>
    <lineage>
        <taxon>Eukaryota</taxon>
        <taxon>Haptista</taxon>
        <taxon>Haptophyta</taxon>
        <taxon>Prymnesiophyceae</taxon>
        <taxon>Prymnesiales</taxon>
        <taxon>Prymnesiaceae</taxon>
        <taxon>Haptolina</taxon>
    </lineage>
</organism>
<dbReference type="EMBL" id="HBGU01057508">
    <property type="protein sequence ID" value="CAD9509059.1"/>
    <property type="molecule type" value="Transcribed_RNA"/>
</dbReference>
<evidence type="ECO:0000313" key="3">
    <source>
        <dbReference type="EMBL" id="CAD9509059.1"/>
    </source>
</evidence>
<keyword evidence="1" id="KW-0472">Membrane</keyword>
<proteinExistence type="predicted"/>
<feature type="domain" description="PDZ" evidence="2">
    <location>
        <begin position="23"/>
        <end position="78"/>
    </location>
</feature>
<feature type="transmembrane region" description="Helical" evidence="1">
    <location>
        <begin position="122"/>
        <end position="139"/>
    </location>
</feature>
<name>A0A7S2I4U3_9EUKA</name>
<dbReference type="SUPFAM" id="SSF50156">
    <property type="entry name" value="PDZ domain-like"/>
    <property type="match status" value="1"/>
</dbReference>
<evidence type="ECO:0000259" key="2">
    <source>
        <dbReference type="PROSITE" id="PS50106"/>
    </source>
</evidence>
<dbReference type="SMART" id="SM00228">
    <property type="entry name" value="PDZ"/>
    <property type="match status" value="1"/>
</dbReference>
<keyword evidence="1" id="KW-1133">Transmembrane helix</keyword>
<dbReference type="Gene3D" id="2.30.42.10">
    <property type="match status" value="1"/>
</dbReference>
<dbReference type="Pfam" id="PF00595">
    <property type="entry name" value="PDZ"/>
    <property type="match status" value="1"/>
</dbReference>
<accession>A0A7S2I4U3</accession>
<gene>
    <name evidence="3" type="ORF">CBRE1094_LOCUS31262</name>
</gene>
<dbReference type="InterPro" id="IPR001478">
    <property type="entry name" value="PDZ"/>
</dbReference>
<dbReference type="InterPro" id="IPR036034">
    <property type="entry name" value="PDZ_sf"/>
</dbReference>
<dbReference type="PROSITE" id="PS50106">
    <property type="entry name" value="PDZ"/>
    <property type="match status" value="1"/>
</dbReference>
<reference evidence="3" key="1">
    <citation type="submission" date="2021-01" db="EMBL/GenBank/DDBJ databases">
        <authorList>
            <person name="Corre E."/>
            <person name="Pelletier E."/>
            <person name="Niang G."/>
            <person name="Scheremetjew M."/>
            <person name="Finn R."/>
            <person name="Kale V."/>
            <person name="Holt S."/>
            <person name="Cochrane G."/>
            <person name="Meng A."/>
            <person name="Brown T."/>
            <person name="Cohen L."/>
        </authorList>
    </citation>
    <scope>NUCLEOTIDE SEQUENCE</scope>
    <source>
        <strain evidence="3">UTEX LB 985</strain>
    </source>
</reference>